<dbReference type="InterPro" id="IPR001888">
    <property type="entry name" value="Transposase_1"/>
</dbReference>
<dbReference type="Gene3D" id="3.30.420.10">
    <property type="entry name" value="Ribonuclease H-like superfamily/Ribonuclease H"/>
    <property type="match status" value="1"/>
</dbReference>
<dbReference type="OrthoDB" id="6435573at2759"/>
<proteinExistence type="predicted"/>
<dbReference type="PANTHER" id="PTHR46060:SF1">
    <property type="entry name" value="MARINER MOS1 TRANSPOSASE-LIKE PROTEIN"/>
    <property type="match status" value="1"/>
</dbReference>
<protein>
    <recommendedName>
        <fullName evidence="3">Mos1 transposase HTH domain-containing protein</fullName>
    </recommendedName>
</protein>
<evidence type="ECO:0008006" key="3">
    <source>
        <dbReference type="Google" id="ProtNLM"/>
    </source>
</evidence>
<organism evidence="1 2">
    <name type="scientific">Araneus ventricosus</name>
    <name type="common">Orbweaver spider</name>
    <name type="synonym">Epeira ventricosa</name>
    <dbReference type="NCBI Taxonomy" id="182803"/>
    <lineage>
        <taxon>Eukaryota</taxon>
        <taxon>Metazoa</taxon>
        <taxon>Ecdysozoa</taxon>
        <taxon>Arthropoda</taxon>
        <taxon>Chelicerata</taxon>
        <taxon>Arachnida</taxon>
        <taxon>Araneae</taxon>
        <taxon>Araneomorphae</taxon>
        <taxon>Entelegynae</taxon>
        <taxon>Araneoidea</taxon>
        <taxon>Araneidae</taxon>
        <taxon>Araneus</taxon>
    </lineage>
</organism>
<reference evidence="1 2" key="1">
    <citation type="journal article" date="2019" name="Sci. Rep.">
        <title>Orb-weaving spider Araneus ventricosus genome elucidates the spidroin gene catalogue.</title>
        <authorList>
            <person name="Kono N."/>
            <person name="Nakamura H."/>
            <person name="Ohtoshi R."/>
            <person name="Moran D.A.P."/>
            <person name="Shinohara A."/>
            <person name="Yoshida Y."/>
            <person name="Fujiwara M."/>
            <person name="Mori M."/>
            <person name="Tomita M."/>
            <person name="Arakawa K."/>
        </authorList>
    </citation>
    <scope>NUCLEOTIDE SEQUENCE [LARGE SCALE GENOMIC DNA]</scope>
</reference>
<evidence type="ECO:0000313" key="2">
    <source>
        <dbReference type="Proteomes" id="UP000499080"/>
    </source>
</evidence>
<dbReference type="EMBL" id="BGPR01014954">
    <property type="protein sequence ID" value="GBN67408.1"/>
    <property type="molecule type" value="Genomic_DNA"/>
</dbReference>
<name>A0A4Y2QVP9_ARAVE</name>
<dbReference type="Pfam" id="PF01359">
    <property type="entry name" value="Transposase_1"/>
    <property type="match status" value="1"/>
</dbReference>
<dbReference type="Proteomes" id="UP000499080">
    <property type="component" value="Unassembled WGS sequence"/>
</dbReference>
<accession>A0A4Y2QVP9</accession>
<evidence type="ECO:0000313" key="1">
    <source>
        <dbReference type="EMBL" id="GBN67408.1"/>
    </source>
</evidence>
<sequence length="149" mass="17045">MENNELRAVIKHFYLKGLTPKEIKAELDEVHGTSAPAFATVYNWNKRNHVINSEAGLTLFRCNPVEFLHRYLTVGETWICYYAPVTREQSKQRVFKGDPAPKKAKTVTSPGKVMATVFWDARGIIYVDYLAKGQTINGEYYASFLHRLS</sequence>
<gene>
    <name evidence="1" type="ORF">AVEN_236337_1</name>
</gene>
<dbReference type="InterPro" id="IPR036397">
    <property type="entry name" value="RNaseH_sf"/>
</dbReference>
<dbReference type="AlphaFoldDB" id="A0A4Y2QVP9"/>
<dbReference type="GO" id="GO:0003676">
    <property type="term" value="F:nucleic acid binding"/>
    <property type="evidence" value="ECO:0007669"/>
    <property type="project" value="InterPro"/>
</dbReference>
<comment type="caution">
    <text evidence="1">The sequence shown here is derived from an EMBL/GenBank/DDBJ whole genome shotgun (WGS) entry which is preliminary data.</text>
</comment>
<keyword evidence="2" id="KW-1185">Reference proteome</keyword>
<dbReference type="PANTHER" id="PTHR46060">
    <property type="entry name" value="MARINER MOS1 TRANSPOSASE-LIKE PROTEIN"/>
    <property type="match status" value="1"/>
</dbReference>
<dbReference type="InterPro" id="IPR052709">
    <property type="entry name" value="Transposase-MT_Hybrid"/>
</dbReference>